<protein>
    <recommendedName>
        <fullName evidence="4">Polyisoprenoid-binding protein YceI</fullName>
    </recommendedName>
</protein>
<gene>
    <name evidence="2" type="ORF">BLIN9172_00352</name>
</gene>
<feature type="signal peptide" evidence="1">
    <location>
        <begin position="1"/>
        <end position="31"/>
    </location>
</feature>
<keyword evidence="1" id="KW-0732">Signal</keyword>
<sequence>MSEMKHRFARSRAFSVTAALAAAVTITTVIAAPGGVDAAPSPLRSKYVEHTVSIAADGSYSVRMDTKLELALDTAWGFGREVHDGFRLPDTESLLPPYLRAQYSNPRGTIDSTAGEAHIDTELHSVDMDFSTDRLAAGSHRGILDYEVAGAAVPAADLNGEQDSGVVVYVRPLDRGDLVIESTAPITAVDCEVFAPRGESCGEKNGDGWAVPGEELLRDHTVIDAVRITIDADPKGVPAPDIDS</sequence>
<accession>A0A2H1HSZ9</accession>
<reference evidence="2 3" key="1">
    <citation type="submission" date="2017-03" db="EMBL/GenBank/DDBJ databases">
        <authorList>
            <person name="Afonso C.L."/>
            <person name="Miller P.J."/>
            <person name="Scott M.A."/>
            <person name="Spackman E."/>
            <person name="Goraichik I."/>
            <person name="Dimitrov K.M."/>
            <person name="Suarez D.L."/>
            <person name="Swayne D.E."/>
        </authorList>
    </citation>
    <scope>NUCLEOTIDE SEQUENCE [LARGE SCALE GENOMIC DNA]</scope>
    <source>
        <strain evidence="2 3">ATCC 9172</strain>
    </source>
</reference>
<evidence type="ECO:0008006" key="4">
    <source>
        <dbReference type="Google" id="ProtNLM"/>
    </source>
</evidence>
<organism evidence="2 3">
    <name type="scientific">Brevibacterium linens ATCC 9172</name>
    <dbReference type="NCBI Taxonomy" id="1255617"/>
    <lineage>
        <taxon>Bacteria</taxon>
        <taxon>Bacillati</taxon>
        <taxon>Actinomycetota</taxon>
        <taxon>Actinomycetes</taxon>
        <taxon>Micrococcales</taxon>
        <taxon>Brevibacteriaceae</taxon>
        <taxon>Brevibacterium</taxon>
    </lineage>
</organism>
<evidence type="ECO:0000313" key="3">
    <source>
        <dbReference type="Proteomes" id="UP000234641"/>
    </source>
</evidence>
<evidence type="ECO:0000256" key="1">
    <source>
        <dbReference type="SAM" id="SignalP"/>
    </source>
</evidence>
<dbReference type="Proteomes" id="UP000234641">
    <property type="component" value="Unassembled WGS sequence"/>
</dbReference>
<dbReference type="AlphaFoldDB" id="A0A2H1HSZ9"/>
<dbReference type="EMBL" id="FXYY01000002">
    <property type="protein sequence ID" value="SMX66031.1"/>
    <property type="molecule type" value="Genomic_DNA"/>
</dbReference>
<name>A0A2H1HSZ9_BRELN</name>
<proteinExistence type="predicted"/>
<evidence type="ECO:0000313" key="2">
    <source>
        <dbReference type="EMBL" id="SMX66031.1"/>
    </source>
</evidence>
<feature type="chain" id="PRO_5013823252" description="Polyisoprenoid-binding protein YceI" evidence="1">
    <location>
        <begin position="32"/>
        <end position="244"/>
    </location>
</feature>